<feature type="chain" id="PRO_5002202628" evidence="1">
    <location>
        <begin position="20"/>
        <end position="196"/>
    </location>
</feature>
<accession>A0A0C9RXT7</accession>
<dbReference type="InterPro" id="IPR002970">
    <property type="entry name" value="Tick_his-bd"/>
</dbReference>
<dbReference type="GO" id="GO:0030682">
    <property type="term" value="P:symbiont-mediated perturbation of host defenses"/>
    <property type="evidence" value="ECO:0007669"/>
    <property type="project" value="InterPro"/>
</dbReference>
<feature type="signal peptide" evidence="1">
    <location>
        <begin position="1"/>
        <end position="19"/>
    </location>
</feature>
<dbReference type="EMBL" id="GBZX01000284">
    <property type="protein sequence ID" value="JAG92456.1"/>
    <property type="molecule type" value="mRNA"/>
</dbReference>
<evidence type="ECO:0000256" key="1">
    <source>
        <dbReference type="SAM" id="SignalP"/>
    </source>
</evidence>
<name>A0A0C9RXT7_AMBAM</name>
<dbReference type="Gene3D" id="2.40.128.20">
    <property type="match status" value="1"/>
</dbReference>
<reference evidence="2" key="1">
    <citation type="journal article" date="2015" name="PLoS ONE">
        <title>An Insight into the Sialome of the Lone Star Tick, Amblyomma americanum, with a Glimpse on Its Time Dependent Gene Expression.</title>
        <authorList>
            <person name="Karim S."/>
            <person name="Ribeiro J.M."/>
        </authorList>
    </citation>
    <scope>NUCLEOTIDE SEQUENCE</scope>
    <source>
        <tissue evidence="2">Salivary gland</tissue>
    </source>
</reference>
<keyword evidence="1" id="KW-0732">Signal</keyword>
<sequence length="196" mass="22189">MAILQPFLVCLCALTVTLAEPRDKTEEEIKTDDDIFKFLNASTNIWVYNTTEEREGNITCRFDVRHNISAEDTFFHRHNNSRNGTLLKGTFVNWNHPENKTYDAMNVTNMGGNPVTEEVLEYVSNDKRCAVVSVVLMGADQATVLREIRVPENALESEPEDGCKKKFEEILKVAKKNAKSHYSRSCKTVTSPSLAQ</sequence>
<dbReference type="AlphaFoldDB" id="A0A0C9RXT7"/>
<protein>
    <submittedName>
        <fullName evidence="2">Putative lipocalin-3 1</fullName>
    </submittedName>
</protein>
<organism evidence="2">
    <name type="scientific">Amblyomma americanum</name>
    <name type="common">Lone star tick</name>
    <dbReference type="NCBI Taxonomy" id="6943"/>
    <lineage>
        <taxon>Eukaryota</taxon>
        <taxon>Metazoa</taxon>
        <taxon>Ecdysozoa</taxon>
        <taxon>Arthropoda</taxon>
        <taxon>Chelicerata</taxon>
        <taxon>Arachnida</taxon>
        <taxon>Acari</taxon>
        <taxon>Parasitiformes</taxon>
        <taxon>Ixodida</taxon>
        <taxon>Ixodoidea</taxon>
        <taxon>Ixodidae</taxon>
        <taxon>Amblyomminae</taxon>
        <taxon>Amblyomma</taxon>
    </lineage>
</organism>
<evidence type="ECO:0000313" key="2">
    <source>
        <dbReference type="EMBL" id="JAG92456.1"/>
    </source>
</evidence>
<proteinExistence type="evidence at transcript level"/>
<dbReference type="GO" id="GO:0043176">
    <property type="term" value="F:amine binding"/>
    <property type="evidence" value="ECO:0007669"/>
    <property type="project" value="InterPro"/>
</dbReference>
<dbReference type="InterPro" id="IPR012674">
    <property type="entry name" value="Calycin"/>
</dbReference>
<dbReference type="Pfam" id="PF02098">
    <property type="entry name" value="His_binding"/>
    <property type="match status" value="1"/>
</dbReference>